<dbReference type="Proteomes" id="UP000188605">
    <property type="component" value="Unassembled WGS sequence"/>
</dbReference>
<proteinExistence type="predicted"/>
<comment type="caution">
    <text evidence="1">The sequence shown here is derived from an EMBL/GenBank/DDBJ whole genome shotgun (WGS) entry which is preliminary data.</text>
</comment>
<reference evidence="1" key="1">
    <citation type="submission" date="2016-08" db="EMBL/GenBank/DDBJ databases">
        <authorList>
            <person name="Ngugi D.K."/>
            <person name="Miyake S."/>
            <person name="Stingl U."/>
        </authorList>
    </citation>
    <scope>NUCLEOTIDE SEQUENCE</scope>
    <source>
        <strain evidence="1">SCG-B11WGA-EpuloA1</strain>
    </source>
</reference>
<accession>A0ACC8X803</accession>
<organism evidence="1 2">
    <name type="scientific">Candidatus Epulonipiscium fishelsonii</name>
    <dbReference type="NCBI Taxonomy" id="77094"/>
    <lineage>
        <taxon>Bacteria</taxon>
        <taxon>Bacillati</taxon>
        <taxon>Bacillota</taxon>
        <taxon>Clostridia</taxon>
        <taxon>Lachnospirales</taxon>
        <taxon>Lachnospiraceae</taxon>
        <taxon>Candidatus Epulonipiscium</taxon>
    </lineage>
</organism>
<protein>
    <submittedName>
        <fullName evidence="1">Uncharacterized protein</fullName>
    </submittedName>
</protein>
<keyword evidence="2" id="KW-1185">Reference proteome</keyword>
<dbReference type="EMBL" id="LJDB01000101">
    <property type="protein sequence ID" value="ONI37941.1"/>
    <property type="molecule type" value="Genomic_DNA"/>
</dbReference>
<sequence length="598" mass="66015">MKRLLRAFILSSMSLSLVACGGTDSEKAEGKGDVTLETIKVLGMSANEMDLNILADQLTKANFDVDVNMQPDYSSYSAAVDAGDWDLALTGWTTVTGNPDYAVRDIFGTAGAYNNQNLSDPKVDELIEKASTETSEKYITTYKELENVLVNENAYMLPLYSSLRMQAVNTDLMEPTMRQPKSRSAVWESWTYKDASLNATRPFIMTQTSSILTSLDPIQANDGSINQLSSNMNIRIINLTDEDEIEADGSLSYNYAIAEGNSEYYFLLRDNVNFSKIEDKKAVDTGVKVGAEDVVFTLNRAKDQNSVPLHKTYGLHSHMEEISIVTDIEELNTIKESNTGVPIMEMLMNGMETPITSLTADKTQADNANGVYQVVKIKTIKPFPQVLNYLAHQSAGILNAEQVTSINSKFDVATYDATKDVCYGDFNAIKSGDNHLWMSGPYALTYVDDYEVAFQKNPGYMVGTEYEPKIKDIVVKFIKDNVSATSAFRSGEVDFLPAVDVTQVEILDAEEKFEVMKRSSNGVSYAVFNLAEGNKFTDLDLRKAVLYAVDQQPFIAVKNNLVNPAFSTISTLIDTGNVHVGDPAKSAEYLAAYQAKAE</sequence>
<evidence type="ECO:0000313" key="1">
    <source>
        <dbReference type="EMBL" id="ONI37941.1"/>
    </source>
</evidence>
<gene>
    <name evidence="1" type="ORF">AN396_11950</name>
</gene>
<name>A0ACC8X803_9FIRM</name>
<evidence type="ECO:0000313" key="2">
    <source>
        <dbReference type="Proteomes" id="UP000188605"/>
    </source>
</evidence>